<accession>A0A3B1CBY0</accession>
<dbReference type="AlphaFoldDB" id="A0A3B1CBY0"/>
<dbReference type="EMBL" id="UOGB01000205">
    <property type="protein sequence ID" value="VAX21448.1"/>
    <property type="molecule type" value="Genomic_DNA"/>
</dbReference>
<evidence type="ECO:0000313" key="2">
    <source>
        <dbReference type="EMBL" id="VAX21448.1"/>
    </source>
</evidence>
<dbReference type="Gene3D" id="1.10.10.1100">
    <property type="entry name" value="BFD-like [2Fe-2S]-binding domain"/>
    <property type="match status" value="1"/>
</dbReference>
<feature type="domain" description="BFD-like [2Fe-2S]-binding" evidence="1">
    <location>
        <begin position="16"/>
        <end position="67"/>
    </location>
</feature>
<organism evidence="2">
    <name type="scientific">hydrothermal vent metagenome</name>
    <dbReference type="NCBI Taxonomy" id="652676"/>
    <lineage>
        <taxon>unclassified sequences</taxon>
        <taxon>metagenomes</taxon>
        <taxon>ecological metagenomes</taxon>
    </lineage>
</organism>
<sequence length="70" mass="7543">MNKPANTSEIMDNIKVICQCKMIKKATYKKLIAQGINTVAELEKATGAGSGECGGKRCGPRLLKMLDNSK</sequence>
<proteinExistence type="predicted"/>
<dbReference type="InterPro" id="IPR007419">
    <property type="entry name" value="BFD-like_2Fe2S-bd_dom"/>
</dbReference>
<dbReference type="InterPro" id="IPR041854">
    <property type="entry name" value="BFD-like_2Fe2S-bd_dom_sf"/>
</dbReference>
<name>A0A3B1CBY0_9ZZZZ</name>
<protein>
    <recommendedName>
        <fullName evidence="1">BFD-like [2Fe-2S]-binding domain-containing protein</fullName>
    </recommendedName>
</protein>
<dbReference type="Pfam" id="PF04324">
    <property type="entry name" value="Fer2_BFD"/>
    <property type="match status" value="1"/>
</dbReference>
<evidence type="ECO:0000259" key="1">
    <source>
        <dbReference type="Pfam" id="PF04324"/>
    </source>
</evidence>
<gene>
    <name evidence="2" type="ORF">MNBD_NITROSPINAE03-330</name>
</gene>
<reference evidence="2" key="1">
    <citation type="submission" date="2018-06" db="EMBL/GenBank/DDBJ databases">
        <authorList>
            <person name="Zhirakovskaya E."/>
        </authorList>
    </citation>
    <scope>NUCLEOTIDE SEQUENCE</scope>
</reference>